<comment type="caution">
    <text evidence="3">The sequence shown here is derived from an EMBL/GenBank/DDBJ whole genome shotgun (WGS) entry which is preliminary data.</text>
</comment>
<feature type="compositionally biased region" description="Polar residues" evidence="1">
    <location>
        <begin position="791"/>
        <end position="806"/>
    </location>
</feature>
<feature type="transmembrane region" description="Helical" evidence="2">
    <location>
        <begin position="154"/>
        <end position="179"/>
    </location>
</feature>
<dbReference type="AlphaFoldDB" id="A0A8J2LB16"/>
<keyword evidence="2" id="KW-0812">Transmembrane</keyword>
<organism evidence="3 4">
    <name type="scientific">Allacma fusca</name>
    <dbReference type="NCBI Taxonomy" id="39272"/>
    <lineage>
        <taxon>Eukaryota</taxon>
        <taxon>Metazoa</taxon>
        <taxon>Ecdysozoa</taxon>
        <taxon>Arthropoda</taxon>
        <taxon>Hexapoda</taxon>
        <taxon>Collembola</taxon>
        <taxon>Symphypleona</taxon>
        <taxon>Sminthuridae</taxon>
        <taxon>Allacma</taxon>
    </lineage>
</organism>
<feature type="region of interest" description="Disordered" evidence="1">
    <location>
        <begin position="220"/>
        <end position="248"/>
    </location>
</feature>
<evidence type="ECO:0000256" key="1">
    <source>
        <dbReference type="SAM" id="MobiDB-lite"/>
    </source>
</evidence>
<keyword evidence="2" id="KW-1133">Transmembrane helix</keyword>
<feature type="compositionally biased region" description="Basic and acidic residues" evidence="1">
    <location>
        <begin position="551"/>
        <end position="569"/>
    </location>
</feature>
<feature type="region of interest" description="Disordered" evidence="1">
    <location>
        <begin position="1"/>
        <end position="85"/>
    </location>
</feature>
<reference evidence="3" key="1">
    <citation type="submission" date="2021-06" db="EMBL/GenBank/DDBJ databases">
        <authorList>
            <person name="Hodson N. C."/>
            <person name="Mongue J. A."/>
            <person name="Jaron S. K."/>
        </authorList>
    </citation>
    <scope>NUCLEOTIDE SEQUENCE</scope>
</reference>
<feature type="compositionally biased region" description="Basic and acidic residues" evidence="1">
    <location>
        <begin position="30"/>
        <end position="43"/>
    </location>
</feature>
<feature type="compositionally biased region" description="Polar residues" evidence="1">
    <location>
        <begin position="525"/>
        <end position="545"/>
    </location>
</feature>
<feature type="compositionally biased region" description="Low complexity" evidence="1">
    <location>
        <begin position="963"/>
        <end position="982"/>
    </location>
</feature>
<keyword evidence="4" id="KW-1185">Reference proteome</keyword>
<feature type="compositionally biased region" description="Low complexity" evidence="1">
    <location>
        <begin position="1064"/>
        <end position="1087"/>
    </location>
</feature>
<feature type="compositionally biased region" description="Low complexity" evidence="1">
    <location>
        <begin position="1113"/>
        <end position="1122"/>
    </location>
</feature>
<protein>
    <recommendedName>
        <fullName evidence="5">SEA domain-containing protein</fullName>
    </recommendedName>
</protein>
<evidence type="ECO:0000313" key="3">
    <source>
        <dbReference type="EMBL" id="CAG7828112.1"/>
    </source>
</evidence>
<dbReference type="OrthoDB" id="9990982at2759"/>
<proteinExistence type="predicted"/>
<evidence type="ECO:0008006" key="5">
    <source>
        <dbReference type="Google" id="ProtNLM"/>
    </source>
</evidence>
<dbReference type="Proteomes" id="UP000708208">
    <property type="component" value="Unassembled WGS sequence"/>
</dbReference>
<feature type="compositionally biased region" description="Low complexity" evidence="1">
    <location>
        <begin position="824"/>
        <end position="858"/>
    </location>
</feature>
<feature type="compositionally biased region" description="Low complexity" evidence="1">
    <location>
        <begin position="507"/>
        <end position="518"/>
    </location>
</feature>
<feature type="compositionally biased region" description="Low complexity" evidence="1">
    <location>
        <begin position="693"/>
        <end position="708"/>
    </location>
</feature>
<feature type="compositionally biased region" description="Low complexity" evidence="1">
    <location>
        <begin position="223"/>
        <end position="232"/>
    </location>
</feature>
<feature type="compositionally biased region" description="Acidic residues" evidence="1">
    <location>
        <begin position="477"/>
        <end position="489"/>
    </location>
</feature>
<feature type="compositionally biased region" description="Basic and acidic residues" evidence="1">
    <location>
        <begin position="55"/>
        <end position="75"/>
    </location>
</feature>
<evidence type="ECO:0000313" key="4">
    <source>
        <dbReference type="Proteomes" id="UP000708208"/>
    </source>
</evidence>
<accession>A0A8J2LB16</accession>
<feature type="region of interest" description="Disordered" evidence="1">
    <location>
        <begin position="943"/>
        <end position="1132"/>
    </location>
</feature>
<feature type="compositionally biased region" description="Basic and acidic residues" evidence="1">
    <location>
        <begin position="610"/>
        <end position="619"/>
    </location>
</feature>
<feature type="compositionally biased region" description="Polar residues" evidence="1">
    <location>
        <begin position="1088"/>
        <end position="1107"/>
    </location>
</feature>
<sequence>MSVSSGSDVTIPIQDSPPPPPSPYGNRAQAESERKTPEPRGDVGVDNAAYEPCENDDKKGNANKTKDASHKKGDHTQIPMNGQEPPLLNEALNSELINMNIMNTIPDKPQPEFGPYENPDEYFIAVNQHKKFLRRSEKLYVTKDKRKVNSWKKYVCWLMGAIILASIVTVAVLAGLGLISQKSQSSFTESGTTSPSELISSSLSPILSASSDATDEWISNGISSTSSSTTSSIENIPTPLATRPPLPDNHHVPAAADITLTLDNAEYTAALNNKSSDRFHQLATEIEQEMRQALTLNAGLSSVYAKVTEFLPGSVVVKLRLSWMDESKDLMDVQVFMATLRNLGPYQIRSGATTSYGLVNHCKFGNYGCSHYCTFDYEQLDFLCTCPELLSLSEDRKTCIENLQFSSTSASIASIGLANDTEPEMLPESETTLQPESEIPIDDEHIVSEAPVVVQSVSTEGVVPEVEHASPPVADNASEDSIDEPPSEVSEEKETQGETPDSEDSHAPVVVPVASSTESEVENSGIDSTSRTVNDQTPESGTGEITQEEPTESRDSSPEHEASAQRKTPDIVIPIVTTTESNVADRNAPSVIEGEGRDDLMETTLPPIHTQDDISEDPHIPPTESPIISQSSSAVNTSEEESSIGAPLQRLESDNYSEVEKHQQINDTINTTTAGPPIVSFNNSRYSEERNTSQSLSDEISQSQSEESPISHRNVLLVSSNSSEPNHGEIVSTETELISGNAPVNNTRTKTARFESYGEEVSREPSPTPTNATARHIMTNSAEFMVYGDNVLNSSPAQNQPGTDSGLTDHESSQHQSPRLGLLNTNNTENSEESQTTETTQNDGSGSVEVVSSEADASAPKDDSASIYNSDERAGIVFTGNDSNDAGITETPREIEELTTPMPINLENDTLVNENATEDKTNAEPIVITANGREVEVSITTTPFTPEEPAQDDAETTPAPVANPVKNVTEVEVPVTEVPSNPDSEVVPTTIAPVEETTIVNVSDDETATTIPDETTSSTTTTTTTASTTTTTTTTTPIATTAAPTTAAPVTLSDAPSIQSSGLSSEIANNASAVNNESSNASSGNANLPSEPSSNVATNIQLSNSFSPELDANSSGRSNSSSVTVDNENELS</sequence>
<feature type="compositionally biased region" description="Polar residues" evidence="1">
    <location>
        <begin position="1054"/>
        <end position="1063"/>
    </location>
</feature>
<feature type="compositionally biased region" description="Polar residues" evidence="1">
    <location>
        <begin position="769"/>
        <end position="782"/>
    </location>
</feature>
<feature type="compositionally biased region" description="Polar residues" evidence="1">
    <location>
        <begin position="732"/>
        <end position="749"/>
    </location>
</feature>
<name>A0A8J2LB16_9HEXA</name>
<feature type="compositionally biased region" description="Low complexity" evidence="1">
    <location>
        <begin position="1008"/>
        <end position="1048"/>
    </location>
</feature>
<evidence type="ECO:0000256" key="2">
    <source>
        <dbReference type="SAM" id="Phobius"/>
    </source>
</evidence>
<gene>
    <name evidence="3" type="ORF">AFUS01_LOCUS38059</name>
</gene>
<feature type="compositionally biased region" description="Polar residues" evidence="1">
    <location>
        <begin position="626"/>
        <end position="637"/>
    </location>
</feature>
<feature type="region of interest" description="Disordered" evidence="1">
    <location>
        <begin position="463"/>
        <end position="908"/>
    </location>
</feature>
<keyword evidence="2" id="KW-0472">Membrane</keyword>
<feature type="compositionally biased region" description="Low complexity" evidence="1">
    <location>
        <begin position="570"/>
        <end position="579"/>
    </location>
</feature>
<feature type="compositionally biased region" description="Polar residues" evidence="1">
    <location>
        <begin position="665"/>
        <end position="685"/>
    </location>
</feature>
<dbReference type="EMBL" id="CAJVCH010546168">
    <property type="protein sequence ID" value="CAG7828112.1"/>
    <property type="molecule type" value="Genomic_DNA"/>
</dbReference>
<feature type="compositionally biased region" description="Basic and acidic residues" evidence="1">
    <location>
        <begin position="859"/>
        <end position="874"/>
    </location>
</feature>